<organism evidence="1 2">
    <name type="scientific">Nitrospira moscoviensis</name>
    <dbReference type="NCBI Taxonomy" id="42253"/>
    <lineage>
        <taxon>Bacteria</taxon>
        <taxon>Pseudomonadati</taxon>
        <taxon>Nitrospirota</taxon>
        <taxon>Nitrospiria</taxon>
        <taxon>Nitrospirales</taxon>
        <taxon>Nitrospiraceae</taxon>
        <taxon>Nitrospira</taxon>
    </lineage>
</organism>
<evidence type="ECO:0000313" key="2">
    <source>
        <dbReference type="Proteomes" id="UP000069205"/>
    </source>
</evidence>
<dbReference type="AlphaFoldDB" id="A0A0K2GDN0"/>
<dbReference type="RefSeq" id="WP_053380144.1">
    <property type="nucleotide sequence ID" value="NZ_CP011801.1"/>
</dbReference>
<protein>
    <recommendedName>
        <fullName evidence="3">Alginate export domain-containing protein</fullName>
    </recommendedName>
</protein>
<evidence type="ECO:0008006" key="3">
    <source>
        <dbReference type="Google" id="ProtNLM"/>
    </source>
</evidence>
<dbReference type="EMBL" id="CP011801">
    <property type="protein sequence ID" value="ALA59065.1"/>
    <property type="molecule type" value="Genomic_DNA"/>
</dbReference>
<dbReference type="Proteomes" id="UP000069205">
    <property type="component" value="Chromosome"/>
</dbReference>
<accession>A0A0K2GDN0</accession>
<proteinExistence type="predicted"/>
<dbReference type="STRING" id="42253.NITMOv2_2652"/>
<evidence type="ECO:0000313" key="1">
    <source>
        <dbReference type="EMBL" id="ALA59065.1"/>
    </source>
</evidence>
<dbReference type="SUPFAM" id="SSF56935">
    <property type="entry name" value="Porins"/>
    <property type="match status" value="1"/>
</dbReference>
<keyword evidence="2" id="KW-1185">Reference proteome</keyword>
<gene>
    <name evidence="1" type="ORF">NITMOv2_2652</name>
</gene>
<dbReference type="KEGG" id="nmv:NITMOv2_2652"/>
<sequence length="411" mass="45985">MRDEWGIVRAWLCVLVLAPTVASAQLTQGIPRSPIDPAVAAGEQVPEDLYIMPWIATGVVYDDNVFFSTSGRRQDDVFLRVSPGLQASYQSAPFTVVGNYRFDSEVYNKFTELNAAQQRQFGTVDMRWRPSTSTIVTNQVGYAQTNTPFELNVLTAFQAARFRSERYFVNPGAEYRLDPRTTLNGQYAYSKDIFAGSVETNAHIFNLRADHRIGAHDTIGPAYVGRYFTFSGDFTGFFGFLGANASNFESHALMASWSHEFSADTRLDMRVGPRLSNGELDDRPEALVGLRRRIPNGEVNLTYISAVTTIIGTVGGTRTETLLLGLTYEPVKHLLVTVSPLVSWSKNATFDVTTYAGTLEAAYQFNKYVTAKGSAYFSYQEGTFGEAANLFVVNRNVYWLRLEFTYPSRWQ</sequence>
<reference evidence="1 2" key="1">
    <citation type="journal article" date="2015" name="Proc. Natl. Acad. Sci. U.S.A.">
        <title>Expanded metabolic versatility of ubiquitous nitrite-oxidizing bacteria from the genus Nitrospira.</title>
        <authorList>
            <person name="Koch H."/>
            <person name="Lucker S."/>
            <person name="Albertsen M."/>
            <person name="Kitzinger K."/>
            <person name="Herbold C."/>
            <person name="Spieck E."/>
            <person name="Nielsen P.H."/>
            <person name="Wagner M."/>
            <person name="Daims H."/>
        </authorList>
    </citation>
    <scope>NUCLEOTIDE SEQUENCE [LARGE SCALE GENOMIC DNA]</scope>
    <source>
        <strain evidence="1 2">NSP M-1</strain>
    </source>
</reference>
<name>A0A0K2GDN0_NITMO</name>
<dbReference type="PATRIC" id="fig|42253.5.peg.2623"/>